<feature type="transmembrane region" description="Helical" evidence="8">
    <location>
        <begin position="506"/>
        <end position="526"/>
    </location>
</feature>
<dbReference type="PROSITE" id="PS50283">
    <property type="entry name" value="NA_SOLUT_SYMP_3"/>
    <property type="match status" value="1"/>
</dbReference>
<evidence type="ECO:0000256" key="8">
    <source>
        <dbReference type="SAM" id="Phobius"/>
    </source>
</evidence>
<dbReference type="Pfam" id="PF00474">
    <property type="entry name" value="SSF"/>
    <property type="match status" value="1"/>
</dbReference>
<name>V5F0P4_KALBG</name>
<feature type="transmembrane region" description="Helical" evidence="8">
    <location>
        <begin position="206"/>
        <end position="225"/>
    </location>
</feature>
<dbReference type="HOGENOM" id="CLU_010778_2_1_1"/>
<feature type="transmembrane region" description="Helical" evidence="8">
    <location>
        <begin position="180"/>
        <end position="199"/>
    </location>
</feature>
<evidence type="ECO:0000256" key="5">
    <source>
        <dbReference type="ARBA" id="ARBA00023136"/>
    </source>
</evidence>
<feature type="transmembrane region" description="Helical" evidence="8">
    <location>
        <begin position="146"/>
        <end position="168"/>
    </location>
</feature>
<dbReference type="STRING" id="1365824.V5F0P4"/>
<feature type="transmembrane region" description="Helical" evidence="8">
    <location>
        <begin position="438"/>
        <end position="460"/>
    </location>
</feature>
<feature type="transmembrane region" description="Helical" evidence="8">
    <location>
        <begin position="12"/>
        <end position="34"/>
    </location>
</feature>
<comment type="subcellular location">
    <subcellularLocation>
        <location evidence="1">Membrane</location>
        <topology evidence="1">Multi-pass membrane protein</topology>
    </subcellularLocation>
</comment>
<dbReference type="CDD" id="cd11476">
    <property type="entry name" value="SLC5sbd_DUR3"/>
    <property type="match status" value="1"/>
</dbReference>
<evidence type="ECO:0000256" key="4">
    <source>
        <dbReference type="ARBA" id="ARBA00022989"/>
    </source>
</evidence>
<dbReference type="InterPro" id="IPR001734">
    <property type="entry name" value="Na/solute_symporter"/>
</dbReference>
<dbReference type="InterPro" id="IPR031155">
    <property type="entry name" value="DUR"/>
</dbReference>
<dbReference type="PANTHER" id="PTHR46154">
    <property type="match status" value="1"/>
</dbReference>
<dbReference type="OMA" id="FIMSHAG"/>
<feature type="transmembrane region" description="Helical" evidence="8">
    <location>
        <begin position="348"/>
        <end position="374"/>
    </location>
</feature>
<gene>
    <name evidence="9" type="ORF">PSEUBRA_SCAF14g01584</name>
</gene>
<feature type="transmembrane region" description="Helical" evidence="8">
    <location>
        <begin position="645"/>
        <end position="667"/>
    </location>
</feature>
<accession>V5F0P4</accession>
<keyword evidence="5 8" id="KW-0472">Membrane</keyword>
<dbReference type="Gene3D" id="1.20.1730.10">
    <property type="entry name" value="Sodium/glucose cotransporter"/>
    <property type="match status" value="1"/>
</dbReference>
<dbReference type="GO" id="GO:0005886">
    <property type="term" value="C:plasma membrane"/>
    <property type="evidence" value="ECO:0007669"/>
    <property type="project" value="TreeGrafter"/>
</dbReference>
<feature type="transmembrane region" description="Helical" evidence="8">
    <location>
        <begin position="105"/>
        <end position="125"/>
    </location>
</feature>
<protein>
    <submittedName>
        <fullName evidence="9">Urea transporter</fullName>
    </submittedName>
</protein>
<evidence type="ECO:0000256" key="6">
    <source>
        <dbReference type="RuleBase" id="RU362091"/>
    </source>
</evidence>
<proteinExistence type="inferred from homology"/>
<dbReference type="AlphaFoldDB" id="V5F0P4"/>
<feature type="transmembrane region" description="Helical" evidence="8">
    <location>
        <begin position="407"/>
        <end position="432"/>
    </location>
</feature>
<evidence type="ECO:0000256" key="1">
    <source>
        <dbReference type="ARBA" id="ARBA00004141"/>
    </source>
</evidence>
<feature type="transmembrane region" description="Helical" evidence="8">
    <location>
        <begin position="80"/>
        <end position="99"/>
    </location>
</feature>
<dbReference type="PANTHER" id="PTHR46154:SF2">
    <property type="entry name" value="SOLUTE SYMPORTER FAMILY TRANSPORTER (AFU_ORTHOLOGUE AFUA_6G03200)"/>
    <property type="match status" value="1"/>
</dbReference>
<keyword evidence="4 8" id="KW-1133">Transmembrane helix</keyword>
<evidence type="ECO:0000256" key="3">
    <source>
        <dbReference type="ARBA" id="ARBA00022692"/>
    </source>
</evidence>
<evidence type="ECO:0000256" key="2">
    <source>
        <dbReference type="ARBA" id="ARBA00006434"/>
    </source>
</evidence>
<feature type="transmembrane region" description="Helical" evidence="8">
    <location>
        <begin position="612"/>
        <end position="633"/>
    </location>
</feature>
<comment type="similarity">
    <text evidence="2 6">Belongs to the sodium:solute symporter (SSF) (TC 2.A.21) family.</text>
</comment>
<feature type="transmembrane region" description="Helical" evidence="8">
    <location>
        <begin position="467"/>
        <end position="486"/>
    </location>
</feature>
<evidence type="ECO:0000313" key="10">
    <source>
        <dbReference type="Proteomes" id="UP000019377"/>
    </source>
</evidence>
<organism evidence="9 10">
    <name type="scientific">Kalmanozyma brasiliensis (strain GHG001)</name>
    <name type="common">Yeast</name>
    <name type="synonym">Pseudozyma brasiliensis</name>
    <dbReference type="NCBI Taxonomy" id="1365824"/>
    <lineage>
        <taxon>Eukaryota</taxon>
        <taxon>Fungi</taxon>
        <taxon>Dikarya</taxon>
        <taxon>Basidiomycota</taxon>
        <taxon>Ustilaginomycotina</taxon>
        <taxon>Ustilaginomycetes</taxon>
        <taxon>Ustilaginales</taxon>
        <taxon>Ustilaginaceae</taxon>
        <taxon>Kalmanozyma</taxon>
    </lineage>
</organism>
<sequence length="700" mass="74587">MVASTRVLPEGAGWAVVCGLGFFFAAFMIVLSFVQQRYTNRDIKDTDEFASASRSVKPGLVAAGICSAYVDRRSKLLHAFLIWTWSSTLLQSTAVTYKLGISGGYWYAGGATIQILLCSIMACMIKLNAPFCSTFLEVLRVRWGKLHHCVLLFFALATNLLVSSQLVVGGSAVATTLTGIPTLAAIWLIPMGVACYVLVGGMRATLLADYTHTVGLLIIIFYFFFKVWVTSPEIGSVSAMVELLQKSNDIHGNASGTPLTFRSLDGLVFGVINVIGNLGTVFCDQSYHQRSIASNPATAARAFLLGGSAWFAIPFLFSMTMGLSARGLLYSGNPLMPALSAADVNAGLAAPASGVALAGKGGAVAVLIILFLAVTSASSAQQVAVASVLTFDVYKPYVRPQASKREIFIMSHAGVVIWAIVMALFGTIFHYVGISLGWLYLAQGIIISPAVVPIFCGLCFKRTNKMACLVGMAVGLVSGVVVWLVTAATLEGEVTVASTGKDYPTLAGNCVSLFVSGIITMAGTLLRPETEDHFVLTRAINAPEEVVERMNAQSRRESTGSPAPGSPEAEKTEFDSEKKAPAPTALPYTIETVDYVKAAGLDADELRKTMRFTSWVSVVASISLCVIIPACLASRKTWDATGLAAYIWIGFVWLIWTSLAVGVLPVWESRHELAAILRGIGKDLTGKSGKYQDDASTTSS</sequence>
<feature type="transmembrane region" description="Helical" evidence="8">
    <location>
        <begin position="266"/>
        <end position="283"/>
    </location>
</feature>
<keyword evidence="3 8" id="KW-0812">Transmembrane</keyword>
<dbReference type="eggNOG" id="KOG2348">
    <property type="taxonomic scope" value="Eukaryota"/>
</dbReference>
<feature type="compositionally biased region" description="Basic and acidic residues" evidence="7">
    <location>
        <begin position="568"/>
        <end position="580"/>
    </location>
</feature>
<feature type="transmembrane region" description="Helical" evidence="8">
    <location>
        <begin position="303"/>
        <end position="328"/>
    </location>
</feature>
<keyword evidence="10" id="KW-1185">Reference proteome</keyword>
<reference evidence="10" key="1">
    <citation type="journal article" date="2013" name="Genome Announc.">
        <title>Draft genome sequence of Pseudozyma brasiliensis sp. nov. strain GHG001, a high producer of endo-1,4-xylanase isolated from an insect pest of sugarcane.</title>
        <authorList>
            <person name="Oliveira J.V.D.C."/>
            <person name="dos Santos R.A.C."/>
            <person name="Borges T.A."/>
            <person name="Riano-Pachon D.M."/>
            <person name="Goldman G.H."/>
        </authorList>
    </citation>
    <scope>NUCLEOTIDE SEQUENCE [LARGE SCALE GENOMIC DNA]</scope>
    <source>
        <strain evidence="10">GHG001</strain>
    </source>
</reference>
<dbReference type="EMBL" id="KI545856">
    <property type="protein sequence ID" value="EST08814.1"/>
    <property type="molecule type" value="Genomic_DNA"/>
</dbReference>
<dbReference type="GO" id="GO:0015204">
    <property type="term" value="F:urea transmembrane transporter activity"/>
    <property type="evidence" value="ECO:0007669"/>
    <property type="project" value="InterPro"/>
</dbReference>
<dbReference type="OrthoDB" id="6132759at2759"/>
<evidence type="ECO:0000313" key="9">
    <source>
        <dbReference type="EMBL" id="EST08814.1"/>
    </source>
</evidence>
<feature type="region of interest" description="Disordered" evidence="7">
    <location>
        <begin position="548"/>
        <end position="580"/>
    </location>
</feature>
<dbReference type="InterPro" id="IPR038377">
    <property type="entry name" value="Na/Glc_symporter_sf"/>
</dbReference>
<evidence type="ECO:0000256" key="7">
    <source>
        <dbReference type="SAM" id="MobiDB-lite"/>
    </source>
</evidence>
<dbReference type="Proteomes" id="UP000019377">
    <property type="component" value="Unassembled WGS sequence"/>
</dbReference>